<dbReference type="InterPro" id="IPR018934">
    <property type="entry name" value="RIO_dom"/>
</dbReference>
<dbReference type="SMART" id="SM00090">
    <property type="entry name" value="RIO"/>
    <property type="match status" value="1"/>
</dbReference>
<keyword evidence="7" id="KW-0547">Nucleotide-binding</keyword>
<dbReference type="InterPro" id="IPR000687">
    <property type="entry name" value="RIO_kinase"/>
</dbReference>
<dbReference type="Pfam" id="PF09202">
    <property type="entry name" value="Rio2_N"/>
    <property type="match status" value="1"/>
</dbReference>
<dbReference type="Pfam" id="PF01163">
    <property type="entry name" value="RIO1"/>
    <property type="match status" value="1"/>
</dbReference>
<evidence type="ECO:0000259" key="13">
    <source>
        <dbReference type="PROSITE" id="PS50011"/>
    </source>
</evidence>
<dbReference type="AlphaFoldDB" id="A0A0F9L767"/>
<dbReference type="Gene3D" id="1.10.10.10">
    <property type="entry name" value="Winged helix-like DNA-binding domain superfamily/Winged helix DNA-binding domain"/>
    <property type="match status" value="1"/>
</dbReference>
<comment type="similarity">
    <text evidence="2">Belongs to the protein kinase superfamily. RIO-type Ser/Thr kinase family.</text>
</comment>
<dbReference type="GO" id="GO:0030688">
    <property type="term" value="C:preribosome, small subunit precursor"/>
    <property type="evidence" value="ECO:0007669"/>
    <property type="project" value="TreeGrafter"/>
</dbReference>
<gene>
    <name evidence="14" type="ORF">LCGC14_1547700</name>
</gene>
<dbReference type="InterPro" id="IPR000719">
    <property type="entry name" value="Prot_kinase_dom"/>
</dbReference>
<evidence type="ECO:0000256" key="3">
    <source>
        <dbReference type="ARBA" id="ARBA00012513"/>
    </source>
</evidence>
<evidence type="ECO:0000256" key="8">
    <source>
        <dbReference type="ARBA" id="ARBA00022777"/>
    </source>
</evidence>
<evidence type="ECO:0000256" key="2">
    <source>
        <dbReference type="ARBA" id="ARBA00009196"/>
    </source>
</evidence>
<comment type="catalytic activity">
    <reaction evidence="11">
        <text>L-threonyl-[protein] + ATP = O-phospho-L-threonyl-[protein] + ADP + H(+)</text>
        <dbReference type="Rhea" id="RHEA:46608"/>
        <dbReference type="Rhea" id="RHEA-COMP:11060"/>
        <dbReference type="Rhea" id="RHEA-COMP:11605"/>
        <dbReference type="ChEBI" id="CHEBI:15378"/>
        <dbReference type="ChEBI" id="CHEBI:30013"/>
        <dbReference type="ChEBI" id="CHEBI:30616"/>
        <dbReference type="ChEBI" id="CHEBI:61977"/>
        <dbReference type="ChEBI" id="CHEBI:456216"/>
        <dbReference type="EC" id="2.7.11.1"/>
    </reaction>
</comment>
<dbReference type="GO" id="GO:0004674">
    <property type="term" value="F:protein serine/threonine kinase activity"/>
    <property type="evidence" value="ECO:0007669"/>
    <property type="project" value="UniProtKB-KW"/>
</dbReference>
<dbReference type="PANTHER" id="PTHR45852:SF1">
    <property type="entry name" value="SERINE_THREONINE-PROTEIN KINASE RIO2"/>
    <property type="match status" value="1"/>
</dbReference>
<keyword evidence="4" id="KW-0723">Serine/threonine-protein kinase</keyword>
<dbReference type="PANTHER" id="PTHR45852">
    <property type="entry name" value="SER/THR-PROTEIN KINASE RIO2"/>
    <property type="match status" value="1"/>
</dbReference>
<dbReference type="GO" id="GO:0030490">
    <property type="term" value="P:maturation of SSU-rRNA"/>
    <property type="evidence" value="ECO:0007669"/>
    <property type="project" value="TreeGrafter"/>
</dbReference>
<dbReference type="Gene3D" id="3.30.200.20">
    <property type="entry name" value="Phosphorylase Kinase, domain 1"/>
    <property type="match status" value="1"/>
</dbReference>
<accession>A0A0F9L767</accession>
<dbReference type="GO" id="GO:0046872">
    <property type="term" value="F:metal ion binding"/>
    <property type="evidence" value="ECO:0007669"/>
    <property type="project" value="UniProtKB-KW"/>
</dbReference>
<evidence type="ECO:0000256" key="7">
    <source>
        <dbReference type="ARBA" id="ARBA00022741"/>
    </source>
</evidence>
<evidence type="ECO:0000256" key="5">
    <source>
        <dbReference type="ARBA" id="ARBA00022679"/>
    </source>
</evidence>
<dbReference type="EC" id="2.7.11.1" evidence="3"/>
<evidence type="ECO:0000256" key="10">
    <source>
        <dbReference type="ARBA" id="ARBA00022842"/>
    </source>
</evidence>
<dbReference type="SUPFAM" id="SSF46785">
    <property type="entry name" value="Winged helix' DNA-binding domain"/>
    <property type="match status" value="1"/>
</dbReference>
<dbReference type="InterPro" id="IPR018935">
    <property type="entry name" value="RIO_kinase_CS"/>
</dbReference>
<feature type="non-terminal residue" evidence="14">
    <location>
        <position position="1"/>
    </location>
</feature>
<comment type="catalytic activity">
    <reaction evidence="12">
        <text>L-seryl-[protein] + ATP = O-phospho-L-seryl-[protein] + ADP + H(+)</text>
        <dbReference type="Rhea" id="RHEA:17989"/>
        <dbReference type="Rhea" id="RHEA-COMP:9863"/>
        <dbReference type="Rhea" id="RHEA-COMP:11604"/>
        <dbReference type="ChEBI" id="CHEBI:15378"/>
        <dbReference type="ChEBI" id="CHEBI:29999"/>
        <dbReference type="ChEBI" id="CHEBI:30616"/>
        <dbReference type="ChEBI" id="CHEBI:83421"/>
        <dbReference type="ChEBI" id="CHEBI:456216"/>
        <dbReference type="EC" id="2.7.11.1"/>
    </reaction>
</comment>
<dbReference type="InterPro" id="IPR036388">
    <property type="entry name" value="WH-like_DNA-bd_sf"/>
</dbReference>
<reference evidence="14" key="1">
    <citation type="journal article" date="2015" name="Nature">
        <title>Complex archaea that bridge the gap between prokaryotes and eukaryotes.</title>
        <authorList>
            <person name="Spang A."/>
            <person name="Saw J.H."/>
            <person name="Jorgensen S.L."/>
            <person name="Zaremba-Niedzwiedzka K."/>
            <person name="Martijn J."/>
            <person name="Lind A.E."/>
            <person name="van Eijk R."/>
            <person name="Schleper C."/>
            <person name="Guy L."/>
            <person name="Ettema T.J."/>
        </authorList>
    </citation>
    <scope>NUCLEOTIDE SEQUENCE</scope>
</reference>
<sequence>MEVANLLPNLEKEDFRVLMAIEIGMKRSKYVTINNLKFYSRYKMEEVLFRLNKVHKLDLLIRDSSKNEIGYTLNSKAYDLLALHALVEKNIISQLGPIIGKGKESDVYSCMDDHQNIYALKFYRMGRASFRNIRKYRDIVGERGHLSWLYVNRLAAKREFEALNKIYNLRLNTPKPISLNRHIIVMSYLRGKELAFYKEIKNPTKIFNKIIKQVKIIYQKTGMIHGDLSEFNIVLDEKEKFLIIDWLQWIPSDHPNAKSLLERDITNICRYFKKKYNVESDVREILRIFYKK</sequence>
<dbReference type="CDD" id="cd05144">
    <property type="entry name" value="RIO2_C"/>
    <property type="match status" value="1"/>
</dbReference>
<evidence type="ECO:0000256" key="1">
    <source>
        <dbReference type="ARBA" id="ARBA00001946"/>
    </source>
</evidence>
<organism evidence="14">
    <name type="scientific">marine sediment metagenome</name>
    <dbReference type="NCBI Taxonomy" id="412755"/>
    <lineage>
        <taxon>unclassified sequences</taxon>
        <taxon>metagenomes</taxon>
        <taxon>ecological metagenomes</taxon>
    </lineage>
</organism>
<keyword evidence="9" id="KW-0067">ATP-binding</keyword>
<dbReference type="PROSITE" id="PS50011">
    <property type="entry name" value="PROTEIN_KINASE_DOM"/>
    <property type="match status" value="1"/>
</dbReference>
<dbReference type="InterPro" id="IPR011009">
    <property type="entry name" value="Kinase-like_dom_sf"/>
</dbReference>
<dbReference type="PROSITE" id="PS01245">
    <property type="entry name" value="RIO1"/>
    <property type="match status" value="1"/>
</dbReference>
<evidence type="ECO:0000256" key="4">
    <source>
        <dbReference type="ARBA" id="ARBA00022527"/>
    </source>
</evidence>
<dbReference type="FunFam" id="3.30.200.20:FF:000052">
    <property type="entry name" value="Serine/threonine-protein kinase RIO2"/>
    <property type="match status" value="1"/>
</dbReference>
<dbReference type="EMBL" id="LAZR01011786">
    <property type="protein sequence ID" value="KKM59828.1"/>
    <property type="molecule type" value="Genomic_DNA"/>
</dbReference>
<feature type="domain" description="Protein kinase" evidence="13">
    <location>
        <begin position="93"/>
        <end position="292"/>
    </location>
</feature>
<dbReference type="InterPro" id="IPR036390">
    <property type="entry name" value="WH_DNA-bd_sf"/>
</dbReference>
<keyword evidence="5" id="KW-0808">Transferase</keyword>
<dbReference type="Gene3D" id="1.10.510.10">
    <property type="entry name" value="Transferase(Phosphotransferase) domain 1"/>
    <property type="match status" value="1"/>
</dbReference>
<protein>
    <recommendedName>
        <fullName evidence="3">non-specific serine/threonine protein kinase</fullName>
        <ecNumber evidence="3">2.7.11.1</ecNumber>
    </recommendedName>
</protein>
<dbReference type="InterPro" id="IPR015285">
    <property type="entry name" value="RIO2_wHTH_N"/>
</dbReference>
<evidence type="ECO:0000256" key="11">
    <source>
        <dbReference type="ARBA" id="ARBA00047899"/>
    </source>
</evidence>
<evidence type="ECO:0000313" key="14">
    <source>
        <dbReference type="EMBL" id="KKM59828.1"/>
    </source>
</evidence>
<proteinExistence type="inferred from homology"/>
<keyword evidence="10" id="KW-0460">Magnesium</keyword>
<comment type="caution">
    <text evidence="14">The sequence shown here is derived from an EMBL/GenBank/DDBJ whole genome shotgun (WGS) entry which is preliminary data.</text>
</comment>
<dbReference type="SUPFAM" id="SSF56112">
    <property type="entry name" value="Protein kinase-like (PK-like)"/>
    <property type="match status" value="1"/>
</dbReference>
<name>A0A0F9L767_9ZZZZ</name>
<keyword evidence="8" id="KW-0418">Kinase</keyword>
<evidence type="ECO:0000256" key="6">
    <source>
        <dbReference type="ARBA" id="ARBA00022723"/>
    </source>
</evidence>
<dbReference type="GO" id="GO:0005524">
    <property type="term" value="F:ATP binding"/>
    <property type="evidence" value="ECO:0007669"/>
    <property type="project" value="UniProtKB-KW"/>
</dbReference>
<dbReference type="GO" id="GO:0005829">
    <property type="term" value="C:cytosol"/>
    <property type="evidence" value="ECO:0007669"/>
    <property type="project" value="TreeGrafter"/>
</dbReference>
<keyword evidence="6" id="KW-0479">Metal-binding</keyword>
<dbReference type="InterPro" id="IPR030484">
    <property type="entry name" value="Rio2"/>
</dbReference>
<evidence type="ECO:0000256" key="12">
    <source>
        <dbReference type="ARBA" id="ARBA00048679"/>
    </source>
</evidence>
<comment type="cofactor">
    <cofactor evidence="1">
        <name>Mg(2+)</name>
        <dbReference type="ChEBI" id="CHEBI:18420"/>
    </cofactor>
</comment>
<evidence type="ECO:0000256" key="9">
    <source>
        <dbReference type="ARBA" id="ARBA00022840"/>
    </source>
</evidence>